<gene>
    <name evidence="1" type="ORF">g.2660</name>
</gene>
<feature type="non-terminal residue" evidence="1">
    <location>
        <position position="174"/>
    </location>
</feature>
<organism evidence="1">
    <name type="scientific">Graphocephala atropunctata</name>
    <dbReference type="NCBI Taxonomy" id="36148"/>
    <lineage>
        <taxon>Eukaryota</taxon>
        <taxon>Metazoa</taxon>
        <taxon>Ecdysozoa</taxon>
        <taxon>Arthropoda</taxon>
        <taxon>Hexapoda</taxon>
        <taxon>Insecta</taxon>
        <taxon>Pterygota</taxon>
        <taxon>Neoptera</taxon>
        <taxon>Paraneoptera</taxon>
        <taxon>Hemiptera</taxon>
        <taxon>Auchenorrhyncha</taxon>
        <taxon>Membracoidea</taxon>
        <taxon>Cicadellidae</taxon>
        <taxon>Cicadellinae</taxon>
        <taxon>Cicadellini</taxon>
        <taxon>Graphocephala</taxon>
    </lineage>
</organism>
<dbReference type="AlphaFoldDB" id="A0A1B6LC42"/>
<protein>
    <submittedName>
        <fullName evidence="1">Uncharacterized protein</fullName>
    </submittedName>
</protein>
<name>A0A1B6LC42_9HEMI</name>
<evidence type="ECO:0000313" key="1">
    <source>
        <dbReference type="EMBL" id="JAT21248.1"/>
    </source>
</evidence>
<sequence>ITADSSLMLETKVFTACGNISLNNAQYLWIVESEAHRVNIESTGSKATVSAGSLRAGSVYNVSCVLSCSAVVLAKKQVQVMVKHESVQMEVVPAEITLGTGHSILLDLSQSLRNVDTTTTQIQWRCESESGKPCVVPGSGQTLAARHASALSQPRLVLPAGSLPVGRYRLTAEV</sequence>
<proteinExistence type="predicted"/>
<accession>A0A1B6LC42</accession>
<reference evidence="1" key="1">
    <citation type="submission" date="2015-11" db="EMBL/GenBank/DDBJ databases">
        <title>De novo transcriptome assembly of four potential Pierce s Disease insect vectors from Arizona vineyards.</title>
        <authorList>
            <person name="Tassone E.E."/>
        </authorList>
    </citation>
    <scope>NUCLEOTIDE SEQUENCE</scope>
</reference>
<feature type="non-terminal residue" evidence="1">
    <location>
        <position position="1"/>
    </location>
</feature>
<dbReference type="EMBL" id="GEBQ01018729">
    <property type="protein sequence ID" value="JAT21248.1"/>
    <property type="molecule type" value="Transcribed_RNA"/>
</dbReference>